<feature type="region of interest" description="Disordered" evidence="1">
    <location>
        <begin position="33"/>
        <end position="73"/>
    </location>
</feature>
<dbReference type="STRING" id="3775.A0A1Q3AU17"/>
<dbReference type="Proteomes" id="UP000187406">
    <property type="component" value="Unassembled WGS sequence"/>
</dbReference>
<reference evidence="3" key="1">
    <citation type="submission" date="2016-04" db="EMBL/GenBank/DDBJ databases">
        <title>Cephalotus genome sequencing.</title>
        <authorList>
            <person name="Fukushima K."/>
            <person name="Hasebe M."/>
            <person name="Fang X."/>
        </authorList>
    </citation>
    <scope>NUCLEOTIDE SEQUENCE [LARGE SCALE GENOMIC DNA]</scope>
    <source>
        <strain evidence="3">cv. St1</strain>
    </source>
</reference>
<dbReference type="SUPFAM" id="SSF50814">
    <property type="entry name" value="Lipocalins"/>
    <property type="match status" value="1"/>
</dbReference>
<dbReference type="PANTHER" id="PTHR36025:SF1">
    <property type="entry name" value="DIHYDROOROTATE DEHYDROGENASE (DUF3598)"/>
    <property type="match status" value="1"/>
</dbReference>
<keyword evidence="3" id="KW-1185">Reference proteome</keyword>
<evidence type="ECO:0000313" key="3">
    <source>
        <dbReference type="Proteomes" id="UP000187406"/>
    </source>
</evidence>
<dbReference type="FunCoup" id="A0A1Q3AU17">
    <property type="interactions" value="1590"/>
</dbReference>
<dbReference type="InParanoid" id="A0A1Q3AU17"/>
<feature type="region of interest" description="Disordered" evidence="1">
    <location>
        <begin position="86"/>
        <end position="107"/>
    </location>
</feature>
<sequence>MKSPCLQHLYNTLATTTPRLGFSSSAAQNLFPCPPSTSNFPNPNPKRLTTTQNHKQQDNKRPKGKVKVKGNKDNVWSIDNEMAKAAAEKHKGRTKQKRKKGKRTPNGRVLVSSSMLMEVETVLQTQEPVIRPMWNTFASSLSGIWKGVGAVFSPITAEMDPIEIGNKNENLYDCYTVSHIEVLLPPSVGETSQIKRKINWVTLNPYGEMFRKIGGNNSSIEDNASLPMKATTHVVATNLALPTFQSFKFETSDVMEEDVMGNEPGLVFFEDGSYSRGPVDIPVGQVDESKYYLSPTFKFEQCLVKGCHKRLRIIHTIEFGDGGSDIQIMRVGVYEEQWVSPANLPDKSELDFDLKPFSQRKRTQPSELTGSWKVFEVSATPVYGEEMGIGETTATPYVYLCTETLKKRSLPENPAYFGEEEMMDMQDVTVLWLPGGVTGYVDVKKDGVLCIGVGWYSDEGINLVMERDYGVDGKLKEVRWKTEVKRRWSDPLP</sequence>
<evidence type="ECO:0008006" key="4">
    <source>
        <dbReference type="Google" id="ProtNLM"/>
    </source>
</evidence>
<feature type="compositionally biased region" description="Basic residues" evidence="1">
    <location>
        <begin position="90"/>
        <end position="105"/>
    </location>
</feature>
<gene>
    <name evidence="2" type="ORF">CFOL_v3_02681</name>
</gene>
<evidence type="ECO:0000256" key="1">
    <source>
        <dbReference type="SAM" id="MobiDB-lite"/>
    </source>
</evidence>
<accession>A0A1Q3AU17</accession>
<organism evidence="2 3">
    <name type="scientific">Cephalotus follicularis</name>
    <name type="common">Albany pitcher plant</name>
    <dbReference type="NCBI Taxonomy" id="3775"/>
    <lineage>
        <taxon>Eukaryota</taxon>
        <taxon>Viridiplantae</taxon>
        <taxon>Streptophyta</taxon>
        <taxon>Embryophyta</taxon>
        <taxon>Tracheophyta</taxon>
        <taxon>Spermatophyta</taxon>
        <taxon>Magnoliopsida</taxon>
        <taxon>eudicotyledons</taxon>
        <taxon>Gunneridae</taxon>
        <taxon>Pentapetalae</taxon>
        <taxon>rosids</taxon>
        <taxon>fabids</taxon>
        <taxon>Oxalidales</taxon>
        <taxon>Cephalotaceae</taxon>
        <taxon>Cephalotus</taxon>
    </lineage>
</organism>
<proteinExistence type="predicted"/>
<dbReference type="OrthoDB" id="1929023at2759"/>
<comment type="caution">
    <text evidence="2">The sequence shown here is derived from an EMBL/GenBank/DDBJ whole genome shotgun (WGS) entry which is preliminary data.</text>
</comment>
<protein>
    <recommendedName>
        <fullName evidence="4">DUF3598 domain-containing protein</fullName>
    </recommendedName>
</protein>
<dbReference type="InterPro" id="IPR012674">
    <property type="entry name" value="Calycin"/>
</dbReference>
<dbReference type="AlphaFoldDB" id="A0A1Q3AU17"/>
<dbReference type="EMBL" id="BDDD01000099">
    <property type="protein sequence ID" value="GAV59150.1"/>
    <property type="molecule type" value="Genomic_DNA"/>
</dbReference>
<dbReference type="PANTHER" id="PTHR36025">
    <property type="entry name" value="DIHYDROOROTATE DEHYDROGENASE (DUF3598)"/>
    <property type="match status" value="1"/>
</dbReference>
<name>A0A1Q3AU17_CEPFO</name>
<evidence type="ECO:0000313" key="2">
    <source>
        <dbReference type="EMBL" id="GAV59150.1"/>
    </source>
</evidence>